<evidence type="ECO:0000313" key="10">
    <source>
        <dbReference type="EMBL" id="THG37157.1"/>
    </source>
</evidence>
<dbReference type="CDD" id="cd12152">
    <property type="entry name" value="F1-ATPase_delta"/>
    <property type="match status" value="1"/>
</dbReference>
<keyword evidence="7 8" id="KW-0066">ATP synthesis</keyword>
<evidence type="ECO:0000256" key="1">
    <source>
        <dbReference type="ARBA" id="ARBA00004184"/>
    </source>
</evidence>
<evidence type="ECO:0000256" key="3">
    <source>
        <dbReference type="ARBA" id="ARBA00022448"/>
    </source>
</evidence>
<dbReference type="GO" id="GO:0005886">
    <property type="term" value="C:plasma membrane"/>
    <property type="evidence" value="ECO:0007669"/>
    <property type="project" value="UniProtKB-SubCell"/>
</dbReference>
<keyword evidence="8" id="KW-1003">Cell membrane</keyword>
<evidence type="ECO:0000256" key="7">
    <source>
        <dbReference type="ARBA" id="ARBA00023310"/>
    </source>
</evidence>
<sequence length="145" mass="15314">MAVMRCTVALPDRALFQGEVSYASIPGTDGYFGVLPGHELAVSLNREGGVVTLTVGEGEQDKRQFLVMGGATSVLDDQVTVLARFGCAVEDIDAEAVKSEADECRAIIADLGSSDDPQDQATLVTNQKKLEWCEAQLKHVSGAAA</sequence>
<keyword evidence="5 8" id="KW-0472">Membrane</keyword>
<dbReference type="GO" id="GO:0005524">
    <property type="term" value="F:ATP binding"/>
    <property type="evidence" value="ECO:0007669"/>
    <property type="project" value="UniProtKB-UniRule"/>
</dbReference>
<evidence type="ECO:0000313" key="11">
    <source>
        <dbReference type="Proteomes" id="UP000308978"/>
    </source>
</evidence>
<keyword evidence="4 8" id="KW-0406">Ion transport</keyword>
<protein>
    <recommendedName>
        <fullName evidence="8">ATP synthase epsilon chain</fullName>
    </recommendedName>
    <alternativeName>
        <fullName evidence="8">ATP synthase F1 sector epsilon subunit</fullName>
    </alternativeName>
    <alternativeName>
        <fullName evidence="8">F-ATPase epsilon subunit</fullName>
    </alternativeName>
</protein>
<proteinExistence type="inferred from homology"/>
<dbReference type="RefSeq" id="WP_136434494.1">
    <property type="nucleotide sequence ID" value="NZ_SSTJ01000007.1"/>
</dbReference>
<dbReference type="Pfam" id="PF02823">
    <property type="entry name" value="ATP-synt_DE_N"/>
    <property type="match status" value="1"/>
</dbReference>
<dbReference type="GO" id="GO:0045259">
    <property type="term" value="C:proton-transporting ATP synthase complex"/>
    <property type="evidence" value="ECO:0007669"/>
    <property type="project" value="UniProtKB-KW"/>
</dbReference>
<dbReference type="InterPro" id="IPR001469">
    <property type="entry name" value="ATP_synth_F1_dsu/esu"/>
</dbReference>
<dbReference type="PANTHER" id="PTHR13822:SF10">
    <property type="entry name" value="ATP SYNTHASE EPSILON CHAIN, CHLOROPLASTIC"/>
    <property type="match status" value="1"/>
</dbReference>
<dbReference type="SUPFAM" id="SSF51344">
    <property type="entry name" value="Epsilon subunit of F1F0-ATP synthase N-terminal domain"/>
    <property type="match status" value="1"/>
</dbReference>
<evidence type="ECO:0000256" key="6">
    <source>
        <dbReference type="ARBA" id="ARBA00023196"/>
    </source>
</evidence>
<dbReference type="GO" id="GO:0012505">
    <property type="term" value="C:endomembrane system"/>
    <property type="evidence" value="ECO:0007669"/>
    <property type="project" value="UniProtKB-SubCell"/>
</dbReference>
<comment type="similarity">
    <text evidence="2 8">Belongs to the ATPase epsilon chain family.</text>
</comment>
<dbReference type="InterPro" id="IPR020546">
    <property type="entry name" value="ATP_synth_F1_dsu/esu_N"/>
</dbReference>
<feature type="domain" description="ATP synthase F1 complex delta/epsilon subunit N-terminal" evidence="9">
    <location>
        <begin position="4"/>
        <end position="84"/>
    </location>
</feature>
<reference evidence="10 11" key="1">
    <citation type="submission" date="2019-04" db="EMBL/GenBank/DDBJ databases">
        <title>Microbes associate with the intestines of laboratory mice.</title>
        <authorList>
            <person name="Navarre W."/>
            <person name="Wong E."/>
            <person name="Huang K.C."/>
            <person name="Tropini C."/>
            <person name="Ng K."/>
            <person name="Yu B."/>
        </authorList>
    </citation>
    <scope>NUCLEOTIDE SEQUENCE [LARGE SCALE GENOMIC DNA]</scope>
    <source>
        <strain evidence="10 11">NM80_B27</strain>
    </source>
</reference>
<dbReference type="InterPro" id="IPR036771">
    <property type="entry name" value="ATPsynth_dsu/esu_N"/>
</dbReference>
<keyword evidence="3 8" id="KW-0813">Transport</keyword>
<keyword evidence="8" id="KW-0375">Hydrogen ion transport</keyword>
<dbReference type="Proteomes" id="UP000308978">
    <property type="component" value="Unassembled WGS sequence"/>
</dbReference>
<comment type="caution">
    <text evidence="10">The sequence shown here is derived from an EMBL/GenBank/DDBJ whole genome shotgun (WGS) entry which is preliminary data.</text>
</comment>
<evidence type="ECO:0000256" key="8">
    <source>
        <dbReference type="HAMAP-Rule" id="MF_00530"/>
    </source>
</evidence>
<evidence type="ECO:0000256" key="5">
    <source>
        <dbReference type="ARBA" id="ARBA00023136"/>
    </source>
</evidence>
<comment type="function">
    <text evidence="8">Produces ATP from ADP in the presence of a proton gradient across the membrane.</text>
</comment>
<evidence type="ECO:0000256" key="2">
    <source>
        <dbReference type="ARBA" id="ARBA00005712"/>
    </source>
</evidence>
<dbReference type="AlphaFoldDB" id="A0A4V3WUU0"/>
<comment type="subunit">
    <text evidence="8">F-type ATPases have 2 components, CF(1) - the catalytic core - and CF(0) - the membrane proton channel. CF(1) has five subunits: alpha(3), beta(3), gamma(1), delta(1), epsilon(1). CF(0) has three main subunits: a, b and c.</text>
</comment>
<name>A0A4V3WUU0_9ACTN</name>
<gene>
    <name evidence="8" type="primary">atpC</name>
    <name evidence="10" type="ORF">E5986_06780</name>
</gene>
<dbReference type="PANTHER" id="PTHR13822">
    <property type="entry name" value="ATP SYNTHASE DELTA/EPSILON CHAIN"/>
    <property type="match status" value="1"/>
</dbReference>
<comment type="subcellular location">
    <subcellularLocation>
        <location evidence="8">Cell membrane</location>
        <topology evidence="8">Peripheral membrane protein</topology>
    </subcellularLocation>
    <subcellularLocation>
        <location evidence="1">Endomembrane system</location>
        <topology evidence="1">Peripheral membrane protein</topology>
    </subcellularLocation>
</comment>
<dbReference type="Gene3D" id="2.60.15.10">
    <property type="entry name" value="F0F1 ATP synthase delta/epsilon subunit, N-terminal"/>
    <property type="match status" value="1"/>
</dbReference>
<dbReference type="GO" id="GO:0046933">
    <property type="term" value="F:proton-transporting ATP synthase activity, rotational mechanism"/>
    <property type="evidence" value="ECO:0007669"/>
    <property type="project" value="UniProtKB-UniRule"/>
</dbReference>
<dbReference type="HAMAP" id="MF_00530">
    <property type="entry name" value="ATP_synth_epsil_bac"/>
    <property type="match status" value="1"/>
</dbReference>
<evidence type="ECO:0000256" key="4">
    <source>
        <dbReference type="ARBA" id="ARBA00023065"/>
    </source>
</evidence>
<keyword evidence="6 8" id="KW-0139">CF(1)</keyword>
<dbReference type="EMBL" id="SSTJ01000007">
    <property type="protein sequence ID" value="THG37157.1"/>
    <property type="molecule type" value="Genomic_DNA"/>
</dbReference>
<evidence type="ECO:0000259" key="9">
    <source>
        <dbReference type="Pfam" id="PF02823"/>
    </source>
</evidence>
<accession>A0A4V3WUU0</accession>
<organism evidence="10 11">
    <name type="scientific">Adlercreutzia caecimuris</name>
    <dbReference type="NCBI Taxonomy" id="671266"/>
    <lineage>
        <taxon>Bacteria</taxon>
        <taxon>Bacillati</taxon>
        <taxon>Actinomycetota</taxon>
        <taxon>Coriobacteriia</taxon>
        <taxon>Eggerthellales</taxon>
        <taxon>Eggerthellaceae</taxon>
        <taxon>Adlercreutzia</taxon>
    </lineage>
</organism>